<keyword evidence="1" id="KW-1133">Transmembrane helix</keyword>
<dbReference type="AlphaFoldDB" id="A0A0E9SF02"/>
<evidence type="ECO:0000313" key="2">
    <source>
        <dbReference type="EMBL" id="JAH39861.1"/>
    </source>
</evidence>
<reference evidence="2" key="1">
    <citation type="submission" date="2014-11" db="EMBL/GenBank/DDBJ databases">
        <authorList>
            <person name="Amaro Gonzalez C."/>
        </authorList>
    </citation>
    <scope>NUCLEOTIDE SEQUENCE</scope>
</reference>
<evidence type="ECO:0000256" key="1">
    <source>
        <dbReference type="SAM" id="Phobius"/>
    </source>
</evidence>
<sequence length="49" mass="5535">MEYNRLCFCVPLLSAGRNVKHRSIALDLVLFNKCIIYGVFSCLMQGIAL</sequence>
<organism evidence="2">
    <name type="scientific">Anguilla anguilla</name>
    <name type="common">European freshwater eel</name>
    <name type="synonym">Muraena anguilla</name>
    <dbReference type="NCBI Taxonomy" id="7936"/>
    <lineage>
        <taxon>Eukaryota</taxon>
        <taxon>Metazoa</taxon>
        <taxon>Chordata</taxon>
        <taxon>Craniata</taxon>
        <taxon>Vertebrata</taxon>
        <taxon>Euteleostomi</taxon>
        <taxon>Actinopterygii</taxon>
        <taxon>Neopterygii</taxon>
        <taxon>Teleostei</taxon>
        <taxon>Anguilliformes</taxon>
        <taxon>Anguillidae</taxon>
        <taxon>Anguilla</taxon>
    </lineage>
</organism>
<keyword evidence="1" id="KW-0472">Membrane</keyword>
<proteinExistence type="predicted"/>
<feature type="transmembrane region" description="Helical" evidence="1">
    <location>
        <begin position="24"/>
        <end position="48"/>
    </location>
</feature>
<dbReference type="EMBL" id="GBXM01068716">
    <property type="protein sequence ID" value="JAH39861.1"/>
    <property type="molecule type" value="Transcribed_RNA"/>
</dbReference>
<accession>A0A0E9SF02</accession>
<keyword evidence="1" id="KW-0812">Transmembrane</keyword>
<name>A0A0E9SF02_ANGAN</name>
<reference evidence="2" key="2">
    <citation type="journal article" date="2015" name="Fish Shellfish Immunol.">
        <title>Early steps in the European eel (Anguilla anguilla)-Vibrio vulnificus interaction in the gills: Role of the RtxA13 toxin.</title>
        <authorList>
            <person name="Callol A."/>
            <person name="Pajuelo D."/>
            <person name="Ebbesson L."/>
            <person name="Teles M."/>
            <person name="MacKenzie S."/>
            <person name="Amaro C."/>
        </authorList>
    </citation>
    <scope>NUCLEOTIDE SEQUENCE</scope>
</reference>
<protein>
    <submittedName>
        <fullName evidence="2">Uncharacterized protein</fullName>
    </submittedName>
</protein>